<dbReference type="AlphaFoldDB" id="A0AAW1YTS1"/>
<reference evidence="1 2" key="1">
    <citation type="submission" date="2024-05" db="EMBL/GenBank/DDBJ databases">
        <title>A high-quality chromosomal-level genome assembly of Topmouth culter (Culter alburnus).</title>
        <authorList>
            <person name="Zhao H."/>
        </authorList>
    </citation>
    <scope>NUCLEOTIDE SEQUENCE [LARGE SCALE GENOMIC DNA]</scope>
    <source>
        <strain evidence="1">CATC2023</strain>
        <tissue evidence="1">Muscle</tissue>
    </source>
</reference>
<evidence type="ECO:0000313" key="2">
    <source>
        <dbReference type="Proteomes" id="UP001479290"/>
    </source>
</evidence>
<protein>
    <submittedName>
        <fullName evidence="1">Uncharacterized protein</fullName>
    </submittedName>
</protein>
<dbReference type="PANTHER" id="PTHR31751:SF7">
    <property type="entry name" value="THAP-TYPE DOMAIN-CONTAINING PROTEIN"/>
    <property type="match status" value="1"/>
</dbReference>
<sequence length="115" mass="13316">MSCGSGIEPNSETHQKLCDLILDARWLKDVPKYLHFRSTADLESFHNHILMYTSKRFCFTHAVYSSQVFLAALDYNHHIDRAQGKKRWHFSLRCSKLFYAWFSLVTGGSVMASPD</sequence>
<proteinExistence type="predicted"/>
<dbReference type="Proteomes" id="UP001479290">
    <property type="component" value="Unassembled WGS sequence"/>
</dbReference>
<dbReference type="EMBL" id="JAWDJR010000024">
    <property type="protein sequence ID" value="KAK9951848.1"/>
    <property type="molecule type" value="Genomic_DNA"/>
</dbReference>
<evidence type="ECO:0000313" key="1">
    <source>
        <dbReference type="EMBL" id="KAK9951848.1"/>
    </source>
</evidence>
<name>A0AAW1YTS1_CULAL</name>
<accession>A0AAW1YTS1</accession>
<organism evidence="1 2">
    <name type="scientific">Culter alburnus</name>
    <name type="common">Topmouth culter</name>
    <dbReference type="NCBI Taxonomy" id="194366"/>
    <lineage>
        <taxon>Eukaryota</taxon>
        <taxon>Metazoa</taxon>
        <taxon>Chordata</taxon>
        <taxon>Craniata</taxon>
        <taxon>Vertebrata</taxon>
        <taxon>Euteleostomi</taxon>
        <taxon>Actinopterygii</taxon>
        <taxon>Neopterygii</taxon>
        <taxon>Teleostei</taxon>
        <taxon>Ostariophysi</taxon>
        <taxon>Cypriniformes</taxon>
        <taxon>Xenocyprididae</taxon>
        <taxon>Xenocypridinae</taxon>
        <taxon>Culter</taxon>
    </lineage>
</organism>
<comment type="caution">
    <text evidence="1">The sequence shown here is derived from an EMBL/GenBank/DDBJ whole genome shotgun (WGS) entry which is preliminary data.</text>
</comment>
<keyword evidence="2" id="KW-1185">Reference proteome</keyword>
<dbReference type="PANTHER" id="PTHR31751">
    <property type="entry name" value="SI:CH211-108C17.2-RELATED-RELATED"/>
    <property type="match status" value="1"/>
</dbReference>
<gene>
    <name evidence="1" type="ORF">ABG768_017723</name>
</gene>